<feature type="signal peptide" evidence="1">
    <location>
        <begin position="1"/>
        <end position="24"/>
    </location>
</feature>
<dbReference type="PROSITE" id="PS51257">
    <property type="entry name" value="PROKAR_LIPOPROTEIN"/>
    <property type="match status" value="1"/>
</dbReference>
<sequence>MKTHAIWKRTAACIAAACMVLSLAACGSKDGNSIGSGREVYQEYVIGIMDANYLGQYDKYIEITGSDQEQAQNIYEANTQDFAVAIEEALSIKSDVVSISLTERLVQVAKTIYGQAKYEAVDVVRNGDIYTVTVEIEPVDFFGTVRQPFQSAVDSFNNRAKNGEFDEYSDTEYEEAYGEAVTEALEESVSAVTYGTKITVDVTLDYDKENNLYVISDEQMEALDGKVVNMSR</sequence>
<proteinExistence type="predicted"/>
<keyword evidence="1" id="KW-0732">Signal</keyword>
<gene>
    <name evidence="2" type="ORF">LQE92_01340</name>
</gene>
<protein>
    <recommendedName>
        <fullName evidence="4">DUF5105 domain-containing protein</fullName>
    </recommendedName>
</protein>
<name>A0AAP2RG21_9FIRM</name>
<evidence type="ECO:0000313" key="2">
    <source>
        <dbReference type="EMBL" id="MCD2491271.1"/>
    </source>
</evidence>
<comment type="caution">
    <text evidence="2">The sequence shown here is derived from an EMBL/GenBank/DDBJ whole genome shotgun (WGS) entry which is preliminary data.</text>
</comment>
<reference evidence="2 3" key="1">
    <citation type="submission" date="2021-11" db="EMBL/GenBank/DDBJ databases">
        <title>Lacrimispora sp. nov. NSJ-141 isolated from human feces.</title>
        <authorList>
            <person name="Abdugheni R."/>
        </authorList>
    </citation>
    <scope>NUCLEOTIDE SEQUENCE [LARGE SCALE GENOMIC DNA]</scope>
    <source>
        <strain evidence="2 3">NSJ-141</strain>
    </source>
</reference>
<dbReference type="RefSeq" id="WP_231061215.1">
    <property type="nucleotide sequence ID" value="NZ_JAJNOR010000001.1"/>
</dbReference>
<organism evidence="2 3">
    <name type="scientific">Lientehia hominis</name>
    <dbReference type="NCBI Taxonomy" id="2897778"/>
    <lineage>
        <taxon>Bacteria</taxon>
        <taxon>Bacillati</taxon>
        <taxon>Bacillota</taxon>
        <taxon>Clostridia</taxon>
        <taxon>Lachnospirales</taxon>
        <taxon>Lachnospiraceae</taxon>
        <taxon>Lientehia</taxon>
    </lineage>
</organism>
<evidence type="ECO:0000313" key="3">
    <source>
        <dbReference type="Proteomes" id="UP001299265"/>
    </source>
</evidence>
<accession>A0AAP2RG21</accession>
<evidence type="ECO:0008006" key="4">
    <source>
        <dbReference type="Google" id="ProtNLM"/>
    </source>
</evidence>
<dbReference type="EMBL" id="JAJNOR010000001">
    <property type="protein sequence ID" value="MCD2491271.1"/>
    <property type="molecule type" value="Genomic_DNA"/>
</dbReference>
<evidence type="ECO:0000256" key="1">
    <source>
        <dbReference type="SAM" id="SignalP"/>
    </source>
</evidence>
<keyword evidence="3" id="KW-1185">Reference proteome</keyword>
<feature type="chain" id="PRO_5042877033" description="DUF5105 domain-containing protein" evidence="1">
    <location>
        <begin position="25"/>
        <end position="232"/>
    </location>
</feature>
<dbReference type="Proteomes" id="UP001299265">
    <property type="component" value="Unassembled WGS sequence"/>
</dbReference>
<dbReference type="AlphaFoldDB" id="A0AAP2RG21"/>